<organism evidence="1 2">
    <name type="scientific">Winogradskyella jejuensis</name>
    <dbReference type="NCBI Taxonomy" id="1089305"/>
    <lineage>
        <taxon>Bacteria</taxon>
        <taxon>Pseudomonadati</taxon>
        <taxon>Bacteroidota</taxon>
        <taxon>Flavobacteriia</taxon>
        <taxon>Flavobacteriales</taxon>
        <taxon>Flavobacteriaceae</taxon>
        <taxon>Winogradskyella</taxon>
    </lineage>
</organism>
<dbReference type="Proteomes" id="UP000184522">
    <property type="component" value="Unassembled WGS sequence"/>
</dbReference>
<keyword evidence="2" id="KW-1185">Reference proteome</keyword>
<dbReference type="OrthoDB" id="1523429at2"/>
<evidence type="ECO:0008006" key="3">
    <source>
        <dbReference type="Google" id="ProtNLM"/>
    </source>
</evidence>
<reference evidence="2" key="1">
    <citation type="submission" date="2016-11" db="EMBL/GenBank/DDBJ databases">
        <authorList>
            <person name="Varghese N."/>
            <person name="Submissions S."/>
        </authorList>
    </citation>
    <scope>NUCLEOTIDE SEQUENCE [LARGE SCALE GENOMIC DNA]</scope>
    <source>
        <strain evidence="2">DSM 25330</strain>
    </source>
</reference>
<protein>
    <recommendedName>
        <fullName evidence="3">Adhesin domain-containing protein</fullName>
    </recommendedName>
</protein>
<evidence type="ECO:0000313" key="1">
    <source>
        <dbReference type="EMBL" id="SHH79899.1"/>
    </source>
</evidence>
<dbReference type="STRING" id="1089305.SAMN05444148_2847"/>
<accession>A0A1M5VX68</accession>
<dbReference type="AlphaFoldDB" id="A0A1M5VX68"/>
<dbReference type="EMBL" id="FQWS01000008">
    <property type="protein sequence ID" value="SHH79899.1"/>
    <property type="molecule type" value="Genomic_DNA"/>
</dbReference>
<sequence length="201" mass="22257">MKKSVLLFITVILAAHSARSQESDYSFKEVYKITEPANLVIESDNSNIEVIAHEGNNVEVFYIVQKGNNLLKMTKDEIEDEVSNQWKFRIESTKNSLDIAVLSTVITGHINSEDAIDVHFKVYVPKQTSTRLHSSDGDILLKGLTSNQNCMSSDGDIKLVDLSGEIFAKTSDGDIIVDNVTGLLDSHTSDGRVINLSQQKL</sequence>
<evidence type="ECO:0000313" key="2">
    <source>
        <dbReference type="Proteomes" id="UP000184522"/>
    </source>
</evidence>
<gene>
    <name evidence="1" type="ORF">SAMN05444148_2847</name>
</gene>
<dbReference type="RefSeq" id="WP_073087701.1">
    <property type="nucleotide sequence ID" value="NZ_FQWS01000008.1"/>
</dbReference>
<name>A0A1M5VX68_9FLAO</name>
<proteinExistence type="predicted"/>